<evidence type="ECO:0000256" key="2">
    <source>
        <dbReference type="ARBA" id="ARBA00023125"/>
    </source>
</evidence>
<comment type="caution">
    <text evidence="5">The sequence shown here is derived from an EMBL/GenBank/DDBJ whole genome shotgun (WGS) entry which is preliminary data.</text>
</comment>
<dbReference type="InterPro" id="IPR039422">
    <property type="entry name" value="MarR/SlyA-like"/>
</dbReference>
<protein>
    <submittedName>
        <fullName evidence="5">MarR family transcriptional regulator</fullName>
    </submittedName>
</protein>
<keyword evidence="2" id="KW-0238">DNA-binding</keyword>
<keyword evidence="1" id="KW-0805">Transcription regulation</keyword>
<evidence type="ECO:0000259" key="4">
    <source>
        <dbReference type="PROSITE" id="PS50995"/>
    </source>
</evidence>
<dbReference type="InterPro" id="IPR036388">
    <property type="entry name" value="WH-like_DNA-bd_sf"/>
</dbReference>
<evidence type="ECO:0000256" key="3">
    <source>
        <dbReference type="ARBA" id="ARBA00023163"/>
    </source>
</evidence>
<dbReference type="PANTHER" id="PTHR33164:SF67">
    <property type="entry name" value="TRANSCRIPTIONAL REGULATOR, MARR FAMILY"/>
    <property type="match status" value="1"/>
</dbReference>
<evidence type="ECO:0000313" key="5">
    <source>
        <dbReference type="EMBL" id="MBY6278090.1"/>
    </source>
</evidence>
<feature type="domain" description="HTH marR-type" evidence="4">
    <location>
        <begin position="1"/>
        <end position="148"/>
    </location>
</feature>
<gene>
    <name evidence="5" type="ORF">CWE10_18295</name>
</gene>
<dbReference type="SUPFAM" id="SSF46785">
    <property type="entry name" value="Winged helix' DNA-binding domain"/>
    <property type="match status" value="1"/>
</dbReference>
<evidence type="ECO:0000256" key="1">
    <source>
        <dbReference type="ARBA" id="ARBA00023015"/>
    </source>
</evidence>
<reference evidence="5" key="1">
    <citation type="submission" date="2017-11" db="EMBL/GenBank/DDBJ databases">
        <title>Three new genomes from thermophilic consortium.</title>
        <authorList>
            <person name="Quaggio R."/>
            <person name="Amgarten D."/>
            <person name="Setubal J.C."/>
        </authorList>
    </citation>
    <scope>NUCLEOTIDE SEQUENCE</scope>
    <source>
        <strain evidence="5">ZCTH01-B2</strain>
    </source>
</reference>
<accession>A0A953LFY3</accession>
<evidence type="ECO:0000313" key="6">
    <source>
        <dbReference type="Proteomes" id="UP000732377"/>
    </source>
</evidence>
<proteinExistence type="predicted"/>
<dbReference type="GO" id="GO:0003700">
    <property type="term" value="F:DNA-binding transcription factor activity"/>
    <property type="evidence" value="ECO:0007669"/>
    <property type="project" value="InterPro"/>
</dbReference>
<dbReference type="Proteomes" id="UP000732377">
    <property type="component" value="Unassembled WGS sequence"/>
</dbReference>
<organism evidence="5 6">
    <name type="scientific">Symbiobacterium thermophilum</name>
    <dbReference type="NCBI Taxonomy" id="2734"/>
    <lineage>
        <taxon>Bacteria</taxon>
        <taxon>Bacillati</taxon>
        <taxon>Bacillota</taxon>
        <taxon>Clostridia</taxon>
        <taxon>Eubacteriales</taxon>
        <taxon>Symbiobacteriaceae</taxon>
        <taxon>Symbiobacterium</taxon>
    </lineage>
</organism>
<dbReference type="GO" id="GO:0003677">
    <property type="term" value="F:DNA binding"/>
    <property type="evidence" value="ECO:0007669"/>
    <property type="project" value="UniProtKB-KW"/>
</dbReference>
<dbReference type="PANTHER" id="PTHR33164">
    <property type="entry name" value="TRANSCRIPTIONAL REGULATOR, MARR FAMILY"/>
    <property type="match status" value="1"/>
</dbReference>
<dbReference type="GO" id="GO:0006950">
    <property type="term" value="P:response to stress"/>
    <property type="evidence" value="ECO:0007669"/>
    <property type="project" value="TreeGrafter"/>
</dbReference>
<dbReference type="InterPro" id="IPR000835">
    <property type="entry name" value="HTH_MarR-typ"/>
</dbReference>
<dbReference type="InterPro" id="IPR036390">
    <property type="entry name" value="WH_DNA-bd_sf"/>
</dbReference>
<dbReference type="EMBL" id="PIUK01000336">
    <property type="protein sequence ID" value="MBY6278090.1"/>
    <property type="molecule type" value="Genomic_DNA"/>
</dbReference>
<dbReference type="Gene3D" id="1.10.10.10">
    <property type="entry name" value="Winged helix-like DNA-binding domain superfamily/Winged helix DNA-binding domain"/>
    <property type="match status" value="1"/>
</dbReference>
<dbReference type="Pfam" id="PF01047">
    <property type="entry name" value="MarR"/>
    <property type="match status" value="1"/>
</dbReference>
<name>A0A953LFY3_SYMTR</name>
<dbReference type="PROSITE" id="PS50995">
    <property type="entry name" value="HTH_MARR_2"/>
    <property type="match status" value="1"/>
</dbReference>
<dbReference type="AlphaFoldDB" id="A0A953LFY3"/>
<sequence>MVALAASALPLDPLAYVQTASVVSHILQTRCDGYLKRTHGLSWPGFTVLRTLKQCGPTSAKRLTAALACTHSNITGIVDRLERDGWVRRTRSTEDRRVIYLELTEKGERIDEVEEGLHRFLTLSLGHWFGEAHPLFERLQALEARMGDGQEA</sequence>
<dbReference type="SMART" id="SM00347">
    <property type="entry name" value="HTH_MARR"/>
    <property type="match status" value="1"/>
</dbReference>
<dbReference type="PROSITE" id="PS01117">
    <property type="entry name" value="HTH_MARR_1"/>
    <property type="match status" value="1"/>
</dbReference>
<dbReference type="InterPro" id="IPR023187">
    <property type="entry name" value="Tscrpt_reg_MarR-type_CS"/>
</dbReference>
<dbReference type="PRINTS" id="PR00598">
    <property type="entry name" value="HTHMARR"/>
</dbReference>
<keyword evidence="3" id="KW-0804">Transcription</keyword>